<feature type="domain" description="Calcineurin-like phosphoesterase" evidence="2">
    <location>
        <begin position="4"/>
        <end position="197"/>
    </location>
</feature>
<keyword evidence="1" id="KW-0378">Hydrolase</keyword>
<dbReference type="Proteomes" id="UP000681594">
    <property type="component" value="Unassembled WGS sequence"/>
</dbReference>
<evidence type="ECO:0000259" key="2">
    <source>
        <dbReference type="Pfam" id="PF00149"/>
    </source>
</evidence>
<organism evidence="3 4">
    <name type="scientific">Pararoseomonas baculiformis</name>
    <dbReference type="NCBI Taxonomy" id="2820812"/>
    <lineage>
        <taxon>Bacteria</taxon>
        <taxon>Pseudomonadati</taxon>
        <taxon>Pseudomonadota</taxon>
        <taxon>Alphaproteobacteria</taxon>
        <taxon>Acetobacterales</taxon>
        <taxon>Acetobacteraceae</taxon>
        <taxon>Pararoseomonas</taxon>
    </lineage>
</organism>
<sequence length="429" mass="46081">MTNFRFLHAADLHLDSPLRGLSADAPAARIRQATRDALANLVDLAILERVDFVVVAGDLYDGDWPDFRTGQVLVAAFARLTRAGIRVVAIRGNHDAESVLTRSLRLPDGATLLRADQPDTVEWPEFAVVLLGQSFGTRDVQQNLAQSYPRPHGNRFNIGLLHTAATGRPGHASYAPCTVEQLAAHGYDYWALGHIHAREELLRDPWIVFPGNLQGRHVNEGGAKGASLVTVRHGRVAGVEHRALDAVRWERVAVDCTGAVDEEAVLERARRAIGEAVDGAEGRLLALRLHLEGPCPAHSALARDPAALRQKLLAAGLEVAEADAFWLEDVRLATRPMQDLGTLRARDDAVGRLARAIDALAEAPEGEAPTAGPSAAAQGYAAAMLDRASGGLRQALGPDHPAVRAAEGHLSPDLLRRARDLLLARLAQG</sequence>
<evidence type="ECO:0000256" key="1">
    <source>
        <dbReference type="ARBA" id="ARBA00022801"/>
    </source>
</evidence>
<dbReference type="InterPro" id="IPR029052">
    <property type="entry name" value="Metallo-depent_PP-like"/>
</dbReference>
<dbReference type="PANTHER" id="PTHR30337">
    <property type="entry name" value="COMPONENT OF ATP-DEPENDENT DSDNA EXONUCLEASE"/>
    <property type="match status" value="1"/>
</dbReference>
<protein>
    <submittedName>
        <fullName evidence="3">DNA repair exonuclease</fullName>
    </submittedName>
</protein>
<dbReference type="PANTHER" id="PTHR30337:SF7">
    <property type="entry name" value="PHOSPHOESTERASE"/>
    <property type="match status" value="1"/>
</dbReference>
<reference evidence="3 4" key="1">
    <citation type="submission" date="2021-03" db="EMBL/GenBank/DDBJ databases">
        <authorList>
            <person name="So Y."/>
        </authorList>
    </citation>
    <scope>NUCLEOTIDE SEQUENCE [LARGE SCALE GENOMIC DNA]</scope>
    <source>
        <strain evidence="3 4">SSH11</strain>
    </source>
</reference>
<dbReference type="InterPro" id="IPR050535">
    <property type="entry name" value="DNA_Repair-Maintenance_Comp"/>
</dbReference>
<dbReference type="EMBL" id="JAGIZB010000036">
    <property type="protein sequence ID" value="MBP0447447.1"/>
    <property type="molecule type" value="Genomic_DNA"/>
</dbReference>
<accession>A0ABS4AK96</accession>
<dbReference type="Pfam" id="PF00149">
    <property type="entry name" value="Metallophos"/>
    <property type="match status" value="1"/>
</dbReference>
<dbReference type="RefSeq" id="WP_209381715.1">
    <property type="nucleotide sequence ID" value="NZ_JAGIZB010000036.1"/>
</dbReference>
<proteinExistence type="predicted"/>
<dbReference type="GO" id="GO:0004527">
    <property type="term" value="F:exonuclease activity"/>
    <property type="evidence" value="ECO:0007669"/>
    <property type="project" value="UniProtKB-KW"/>
</dbReference>
<dbReference type="SUPFAM" id="SSF56300">
    <property type="entry name" value="Metallo-dependent phosphatases"/>
    <property type="match status" value="1"/>
</dbReference>
<dbReference type="InterPro" id="IPR041796">
    <property type="entry name" value="Mre11_N"/>
</dbReference>
<keyword evidence="4" id="KW-1185">Reference proteome</keyword>
<keyword evidence="3" id="KW-0540">Nuclease</keyword>
<dbReference type="InterPro" id="IPR014576">
    <property type="entry name" value="Pesterase_YhaO"/>
</dbReference>
<evidence type="ECO:0000313" key="3">
    <source>
        <dbReference type="EMBL" id="MBP0447447.1"/>
    </source>
</evidence>
<dbReference type="InterPro" id="IPR004843">
    <property type="entry name" value="Calcineurin-like_PHP"/>
</dbReference>
<name>A0ABS4AK96_9PROT</name>
<dbReference type="CDD" id="cd00840">
    <property type="entry name" value="MPP_Mre11_N"/>
    <property type="match status" value="1"/>
</dbReference>
<evidence type="ECO:0000313" key="4">
    <source>
        <dbReference type="Proteomes" id="UP000681594"/>
    </source>
</evidence>
<comment type="caution">
    <text evidence="3">The sequence shown here is derived from an EMBL/GenBank/DDBJ whole genome shotgun (WGS) entry which is preliminary data.</text>
</comment>
<keyword evidence="3" id="KW-0269">Exonuclease</keyword>
<gene>
    <name evidence="3" type="ORF">J8J14_22050</name>
</gene>
<dbReference type="PIRSF" id="PIRSF033091">
    <property type="entry name" value="Pesterase_YhaO"/>
    <property type="match status" value="1"/>
</dbReference>
<dbReference type="Gene3D" id="3.60.21.10">
    <property type="match status" value="1"/>
</dbReference>